<comment type="subcellular location">
    <subcellularLocation>
        <location evidence="1">Membrane</location>
        <topology evidence="1">Multi-pass membrane protein</topology>
    </subcellularLocation>
</comment>
<keyword evidence="5 7" id="KW-1133">Transmembrane helix</keyword>
<evidence type="ECO:0000256" key="7">
    <source>
        <dbReference type="SAM" id="Phobius"/>
    </source>
</evidence>
<comment type="similarity">
    <text evidence="2">Belongs to the SLC35F solute transporter family.</text>
</comment>
<name>A0A811NNT8_9POAL</name>
<evidence type="ECO:0000256" key="4">
    <source>
        <dbReference type="ARBA" id="ARBA00022692"/>
    </source>
</evidence>
<proteinExistence type="inferred from homology"/>
<gene>
    <name evidence="8" type="ORF">NCGR_LOCUS18492</name>
</gene>
<evidence type="ECO:0000256" key="6">
    <source>
        <dbReference type="ARBA" id="ARBA00023136"/>
    </source>
</evidence>
<evidence type="ECO:0000313" key="8">
    <source>
        <dbReference type="EMBL" id="CAD6226766.1"/>
    </source>
</evidence>
<organism evidence="8 9">
    <name type="scientific">Miscanthus lutarioriparius</name>
    <dbReference type="NCBI Taxonomy" id="422564"/>
    <lineage>
        <taxon>Eukaryota</taxon>
        <taxon>Viridiplantae</taxon>
        <taxon>Streptophyta</taxon>
        <taxon>Embryophyta</taxon>
        <taxon>Tracheophyta</taxon>
        <taxon>Spermatophyta</taxon>
        <taxon>Magnoliopsida</taxon>
        <taxon>Liliopsida</taxon>
        <taxon>Poales</taxon>
        <taxon>Poaceae</taxon>
        <taxon>PACMAD clade</taxon>
        <taxon>Panicoideae</taxon>
        <taxon>Andropogonodae</taxon>
        <taxon>Andropogoneae</taxon>
        <taxon>Saccharinae</taxon>
        <taxon>Miscanthus</taxon>
    </lineage>
</organism>
<keyword evidence="9" id="KW-1185">Reference proteome</keyword>
<feature type="transmembrane region" description="Helical" evidence="7">
    <location>
        <begin position="34"/>
        <end position="51"/>
    </location>
</feature>
<dbReference type="EMBL" id="CAJGYO010000004">
    <property type="protein sequence ID" value="CAD6226766.1"/>
    <property type="molecule type" value="Genomic_DNA"/>
</dbReference>
<dbReference type="AlphaFoldDB" id="A0A811NNT8"/>
<keyword evidence="4 7" id="KW-0812">Transmembrane</keyword>
<dbReference type="Proteomes" id="UP000604825">
    <property type="component" value="Unassembled WGS sequence"/>
</dbReference>
<dbReference type="PANTHER" id="PTHR14233:SF20">
    <property type="entry name" value="OS09G0513200 PROTEIN"/>
    <property type="match status" value="1"/>
</dbReference>
<protein>
    <submittedName>
        <fullName evidence="8">Uncharacterized protein</fullName>
    </submittedName>
</protein>
<dbReference type="OrthoDB" id="429955at2759"/>
<evidence type="ECO:0000256" key="5">
    <source>
        <dbReference type="ARBA" id="ARBA00022989"/>
    </source>
</evidence>
<evidence type="ECO:0000313" key="9">
    <source>
        <dbReference type="Proteomes" id="UP000604825"/>
    </source>
</evidence>
<accession>A0A811NNT8</accession>
<dbReference type="GO" id="GO:0016020">
    <property type="term" value="C:membrane"/>
    <property type="evidence" value="ECO:0007669"/>
    <property type="project" value="UniProtKB-SubCell"/>
</dbReference>
<dbReference type="InterPro" id="IPR052221">
    <property type="entry name" value="SLC35F_Transporter"/>
</dbReference>
<dbReference type="Pfam" id="PF06027">
    <property type="entry name" value="SLC35F"/>
    <property type="match status" value="1"/>
</dbReference>
<dbReference type="GO" id="GO:0022857">
    <property type="term" value="F:transmembrane transporter activity"/>
    <property type="evidence" value="ECO:0007669"/>
    <property type="project" value="InterPro"/>
</dbReference>
<dbReference type="PANTHER" id="PTHR14233">
    <property type="entry name" value="DUF914-RELATED"/>
    <property type="match status" value="1"/>
</dbReference>
<keyword evidence="3" id="KW-0813">Transport</keyword>
<keyword evidence="6 7" id="KW-0472">Membrane</keyword>
<reference evidence="8" key="1">
    <citation type="submission" date="2020-10" db="EMBL/GenBank/DDBJ databases">
        <authorList>
            <person name="Han B."/>
            <person name="Lu T."/>
            <person name="Zhao Q."/>
            <person name="Huang X."/>
            <person name="Zhao Y."/>
        </authorList>
    </citation>
    <scope>NUCLEOTIDE SEQUENCE</scope>
</reference>
<dbReference type="InterPro" id="IPR009262">
    <property type="entry name" value="SLC35_F1/F2/F6"/>
</dbReference>
<evidence type="ECO:0000256" key="3">
    <source>
        <dbReference type="ARBA" id="ARBA00022448"/>
    </source>
</evidence>
<sequence length="128" mass="14192">MAALGQFVSLLITSTGFASSELARRGVNAPTSQSLLNYILLALVYGGTLLYKRQHMTIKWYYYLILGIVDVEANYIGMFQENQDSSPPQTQLVATTTEGTSTGRSKIEFEWSAQVMGWSMPSQPLLQC</sequence>
<comment type="caution">
    <text evidence="8">The sequence shown here is derived from an EMBL/GenBank/DDBJ whole genome shotgun (WGS) entry which is preliminary data.</text>
</comment>
<evidence type="ECO:0000256" key="1">
    <source>
        <dbReference type="ARBA" id="ARBA00004141"/>
    </source>
</evidence>
<evidence type="ECO:0000256" key="2">
    <source>
        <dbReference type="ARBA" id="ARBA00007863"/>
    </source>
</evidence>